<name>A0A1F4YFB3_9BACT</name>
<sequence length="109" mass="11963">MDPSYTAQIQAAAHPLEIAGLTPDQAAQLVLSLSPLIEVVFANRVRSIFTADEINNLNQLGPSLSPADSISRLEDEYYKKTNQGFLDLHRQIVEELVTALTSKSQTVPQ</sequence>
<evidence type="ECO:0000313" key="2">
    <source>
        <dbReference type="Proteomes" id="UP000178176"/>
    </source>
</evidence>
<dbReference type="Proteomes" id="UP000178176">
    <property type="component" value="Unassembled WGS sequence"/>
</dbReference>
<organism evidence="1 2">
    <name type="scientific">Candidatus Amesbacteria bacterium RIFCSPHIGHO2_01_FULL_48_32b</name>
    <dbReference type="NCBI Taxonomy" id="1797253"/>
    <lineage>
        <taxon>Bacteria</taxon>
        <taxon>Candidatus Amesiibacteriota</taxon>
    </lineage>
</organism>
<accession>A0A1F4YFB3</accession>
<comment type="caution">
    <text evidence="1">The sequence shown here is derived from an EMBL/GenBank/DDBJ whole genome shotgun (WGS) entry which is preliminary data.</text>
</comment>
<gene>
    <name evidence="1" type="ORF">A2876_01300</name>
</gene>
<proteinExistence type="predicted"/>
<evidence type="ECO:0000313" key="1">
    <source>
        <dbReference type="EMBL" id="OGC92690.1"/>
    </source>
</evidence>
<protein>
    <submittedName>
        <fullName evidence="1">Uncharacterized protein</fullName>
    </submittedName>
</protein>
<dbReference type="EMBL" id="MEXH01000009">
    <property type="protein sequence ID" value="OGC92690.1"/>
    <property type="molecule type" value="Genomic_DNA"/>
</dbReference>
<dbReference type="AlphaFoldDB" id="A0A1F4YFB3"/>
<reference evidence="1 2" key="1">
    <citation type="journal article" date="2016" name="Nat. Commun.">
        <title>Thousands of microbial genomes shed light on interconnected biogeochemical processes in an aquifer system.</title>
        <authorList>
            <person name="Anantharaman K."/>
            <person name="Brown C.T."/>
            <person name="Hug L.A."/>
            <person name="Sharon I."/>
            <person name="Castelle C.J."/>
            <person name="Probst A.J."/>
            <person name="Thomas B.C."/>
            <person name="Singh A."/>
            <person name="Wilkins M.J."/>
            <person name="Karaoz U."/>
            <person name="Brodie E.L."/>
            <person name="Williams K.H."/>
            <person name="Hubbard S.S."/>
            <person name="Banfield J.F."/>
        </authorList>
    </citation>
    <scope>NUCLEOTIDE SEQUENCE [LARGE SCALE GENOMIC DNA]</scope>
</reference>